<evidence type="ECO:0000256" key="1">
    <source>
        <dbReference type="SAM" id="Phobius"/>
    </source>
</evidence>
<keyword evidence="1" id="KW-1133">Transmembrane helix</keyword>
<evidence type="ECO:0008006" key="4">
    <source>
        <dbReference type="Google" id="ProtNLM"/>
    </source>
</evidence>
<evidence type="ECO:0000313" key="2">
    <source>
        <dbReference type="EMBL" id="MBO4209345.1"/>
    </source>
</evidence>
<comment type="caution">
    <text evidence="2">The sequence shown here is derived from an EMBL/GenBank/DDBJ whole genome shotgun (WGS) entry which is preliminary data.</text>
</comment>
<keyword evidence="1" id="KW-0472">Membrane</keyword>
<organism evidence="2 3">
    <name type="scientific">Micromonospora echinofusca</name>
    <dbReference type="NCBI Taxonomy" id="47858"/>
    <lineage>
        <taxon>Bacteria</taxon>
        <taxon>Bacillati</taxon>
        <taxon>Actinomycetota</taxon>
        <taxon>Actinomycetes</taxon>
        <taxon>Micromonosporales</taxon>
        <taxon>Micromonosporaceae</taxon>
        <taxon>Micromonospora</taxon>
    </lineage>
</organism>
<sequence length="76" mass="8038">MVTRGGTDPQNGPVRSWLPLTAGLLAVVVGALWTVQGLGYVPGSLMTGHRVWVVVGPVLVLAGLLLLRRALAARRR</sequence>
<keyword evidence="1" id="KW-0812">Transmembrane</keyword>
<protein>
    <recommendedName>
        <fullName evidence="4">MYXO-CTERM domain-containing protein</fullName>
    </recommendedName>
</protein>
<evidence type="ECO:0000313" key="3">
    <source>
        <dbReference type="Proteomes" id="UP000823521"/>
    </source>
</evidence>
<dbReference type="Proteomes" id="UP000823521">
    <property type="component" value="Unassembled WGS sequence"/>
</dbReference>
<gene>
    <name evidence="2" type="ORF">GSF22_25615</name>
</gene>
<accession>A0ABS3VXS2</accession>
<feature type="transmembrane region" description="Helical" evidence="1">
    <location>
        <begin position="20"/>
        <end position="39"/>
    </location>
</feature>
<dbReference type="RefSeq" id="WP_208816315.1">
    <property type="nucleotide sequence ID" value="NZ_WVUH01000291.1"/>
</dbReference>
<name>A0ABS3VXS2_MICEH</name>
<dbReference type="EMBL" id="WVUH01000291">
    <property type="protein sequence ID" value="MBO4209345.1"/>
    <property type="molecule type" value="Genomic_DNA"/>
</dbReference>
<reference evidence="2 3" key="1">
    <citation type="submission" date="2019-12" db="EMBL/GenBank/DDBJ databases">
        <title>Whole genome sequencing of endophytic Actinobacterium Micromonospora sp. MPMI6T.</title>
        <authorList>
            <person name="Evv R."/>
            <person name="Podile A.R."/>
        </authorList>
    </citation>
    <scope>NUCLEOTIDE SEQUENCE [LARGE SCALE GENOMIC DNA]</scope>
    <source>
        <strain evidence="2 3">MPMI6</strain>
    </source>
</reference>
<feature type="transmembrane region" description="Helical" evidence="1">
    <location>
        <begin position="51"/>
        <end position="71"/>
    </location>
</feature>
<keyword evidence="3" id="KW-1185">Reference proteome</keyword>
<proteinExistence type="predicted"/>